<keyword evidence="9" id="KW-0143">Chaperone</keyword>
<dbReference type="PANTHER" id="PTHR31837">
    <property type="entry name" value="CYTOCHROME B-245 CHAPERONE 1"/>
    <property type="match status" value="1"/>
</dbReference>
<keyword evidence="13" id="KW-1185">Reference proteome</keyword>
<feature type="transmembrane region" description="Helical" evidence="12">
    <location>
        <begin position="47"/>
        <end position="64"/>
    </location>
</feature>
<sequence length="200" mass="22457">MGGVKVKEETAEILRLAKEPSLQSFGVVIAFMACGYGAAVYSEDSSVWQLVYVISGLFVGLACIEDWEYCDFDRTTNQLRQKRYTVYDKIFQLFTTSNDQIVVSGLSDIVGVEVEEQNVRYFGNTYQTVMVYDTGIRIGVTESFIYGNKSDQEAIADKLRTFLKLDAQLGVTDGDSSSSEGEDFEHVDPEELRDDQDQPQ</sequence>
<keyword evidence="6" id="KW-0391">Immunity</keyword>
<feature type="transmembrane region" description="Helical" evidence="12">
    <location>
        <begin position="21"/>
        <end position="41"/>
    </location>
</feature>
<dbReference type="KEGG" id="cvn:111119540"/>
<protein>
    <recommendedName>
        <fullName evidence="10">Essential for reactive oxygen species protein</fullName>
    </recommendedName>
</protein>
<evidence type="ECO:0000256" key="10">
    <source>
        <dbReference type="ARBA" id="ARBA00030424"/>
    </source>
</evidence>
<name>A0A8B8CJY0_CRAVI</name>
<comment type="similarity">
    <text evidence="2">Belongs to the CYBC1 family.</text>
</comment>
<evidence type="ECO:0000256" key="11">
    <source>
        <dbReference type="SAM" id="MobiDB-lite"/>
    </source>
</evidence>
<evidence type="ECO:0000256" key="8">
    <source>
        <dbReference type="ARBA" id="ARBA00023136"/>
    </source>
</evidence>
<comment type="subcellular location">
    <subcellularLocation>
        <location evidence="1">Endoplasmic reticulum membrane</location>
        <topology evidence="1">Single-pass membrane protein</topology>
    </subcellularLocation>
</comment>
<keyword evidence="3" id="KW-0399">Innate immunity</keyword>
<evidence type="ECO:0000256" key="6">
    <source>
        <dbReference type="ARBA" id="ARBA00022859"/>
    </source>
</evidence>
<dbReference type="GO" id="GO:0045087">
    <property type="term" value="P:innate immune response"/>
    <property type="evidence" value="ECO:0007669"/>
    <property type="project" value="UniProtKB-KW"/>
</dbReference>
<dbReference type="PANTHER" id="PTHR31837:SF3">
    <property type="entry name" value="CYTOCHROME B-245 CHAPERONE 1"/>
    <property type="match status" value="1"/>
</dbReference>
<dbReference type="Proteomes" id="UP000694844">
    <property type="component" value="Chromosome 2"/>
</dbReference>
<dbReference type="PROSITE" id="PS51257">
    <property type="entry name" value="PROKAR_LIPOPROTEIN"/>
    <property type="match status" value="1"/>
</dbReference>
<keyword evidence="7 12" id="KW-1133">Transmembrane helix</keyword>
<feature type="region of interest" description="Disordered" evidence="11">
    <location>
        <begin position="170"/>
        <end position="200"/>
    </location>
</feature>
<dbReference type="AlphaFoldDB" id="A0A8B8CJY0"/>
<proteinExistence type="inferred from homology"/>
<evidence type="ECO:0000256" key="1">
    <source>
        <dbReference type="ARBA" id="ARBA00004389"/>
    </source>
</evidence>
<reference evidence="14" key="1">
    <citation type="submission" date="2025-08" db="UniProtKB">
        <authorList>
            <consortium name="RefSeq"/>
        </authorList>
    </citation>
    <scope>IDENTIFICATION</scope>
    <source>
        <tissue evidence="14">Whole sample</tissue>
    </source>
</reference>
<dbReference type="Pfam" id="PF15169">
    <property type="entry name" value="Cybc1_Eros"/>
    <property type="match status" value="1"/>
</dbReference>
<evidence type="ECO:0000256" key="3">
    <source>
        <dbReference type="ARBA" id="ARBA00022588"/>
    </source>
</evidence>
<dbReference type="OrthoDB" id="10022724at2759"/>
<keyword evidence="8 12" id="KW-0472">Membrane</keyword>
<evidence type="ECO:0000256" key="9">
    <source>
        <dbReference type="ARBA" id="ARBA00023186"/>
    </source>
</evidence>
<organism evidence="13 14">
    <name type="scientific">Crassostrea virginica</name>
    <name type="common">Eastern oyster</name>
    <dbReference type="NCBI Taxonomy" id="6565"/>
    <lineage>
        <taxon>Eukaryota</taxon>
        <taxon>Metazoa</taxon>
        <taxon>Spiralia</taxon>
        <taxon>Lophotrochozoa</taxon>
        <taxon>Mollusca</taxon>
        <taxon>Bivalvia</taxon>
        <taxon>Autobranchia</taxon>
        <taxon>Pteriomorphia</taxon>
        <taxon>Ostreida</taxon>
        <taxon>Ostreoidea</taxon>
        <taxon>Ostreidae</taxon>
        <taxon>Crassostrea</taxon>
    </lineage>
</organism>
<evidence type="ECO:0000256" key="4">
    <source>
        <dbReference type="ARBA" id="ARBA00022692"/>
    </source>
</evidence>
<evidence type="ECO:0000256" key="12">
    <source>
        <dbReference type="SAM" id="Phobius"/>
    </source>
</evidence>
<accession>A0A8B8CJY0</accession>
<dbReference type="GO" id="GO:0005789">
    <property type="term" value="C:endoplasmic reticulum membrane"/>
    <property type="evidence" value="ECO:0007669"/>
    <property type="project" value="UniProtKB-SubCell"/>
</dbReference>
<dbReference type="GeneID" id="111119540"/>
<evidence type="ECO:0000256" key="7">
    <source>
        <dbReference type="ARBA" id="ARBA00022989"/>
    </source>
</evidence>
<dbReference type="InterPro" id="IPR027846">
    <property type="entry name" value="Cybc1"/>
</dbReference>
<evidence type="ECO:0000256" key="2">
    <source>
        <dbReference type="ARBA" id="ARBA00009907"/>
    </source>
</evidence>
<evidence type="ECO:0000313" key="14">
    <source>
        <dbReference type="RefSeq" id="XP_022315494.1"/>
    </source>
</evidence>
<evidence type="ECO:0000313" key="13">
    <source>
        <dbReference type="Proteomes" id="UP000694844"/>
    </source>
</evidence>
<keyword evidence="4 12" id="KW-0812">Transmembrane</keyword>
<keyword evidence="5" id="KW-0256">Endoplasmic reticulum</keyword>
<dbReference type="RefSeq" id="XP_022315494.1">
    <property type="nucleotide sequence ID" value="XM_022459786.1"/>
</dbReference>
<gene>
    <name evidence="14" type="primary">LOC111119540</name>
</gene>
<evidence type="ECO:0000256" key="5">
    <source>
        <dbReference type="ARBA" id="ARBA00022824"/>
    </source>
</evidence>